<evidence type="ECO:0000313" key="2">
    <source>
        <dbReference type="Proteomes" id="UP000809337"/>
    </source>
</evidence>
<evidence type="ECO:0000313" key="1">
    <source>
        <dbReference type="EMBL" id="MBM2357334.1"/>
    </source>
</evidence>
<protein>
    <recommendedName>
        <fullName evidence="3">ArsR family transcriptional regulator</fullName>
    </recommendedName>
</protein>
<dbReference type="Proteomes" id="UP000809337">
    <property type="component" value="Unassembled WGS sequence"/>
</dbReference>
<dbReference type="EMBL" id="JAFBWN010000034">
    <property type="protein sequence ID" value="MBM2357334.1"/>
    <property type="molecule type" value="Genomic_DNA"/>
</dbReference>
<sequence length="99" mass="10897">MSYAETVRKHRRLGILRHLEACSGYTSNASILTDVLDGVGIASTRDQIVTELTWLRENGFVAYDDNVAFVVVRATQTGVEIALGRSTHPDIQRPSPRGV</sequence>
<organism evidence="1 2">
    <name type="scientific">Pseudosulfitobacter pseudonitzschiae</name>
    <dbReference type="NCBI Taxonomy" id="1402135"/>
    <lineage>
        <taxon>Bacteria</taxon>
        <taxon>Pseudomonadati</taxon>
        <taxon>Pseudomonadota</taxon>
        <taxon>Alphaproteobacteria</taxon>
        <taxon>Rhodobacterales</taxon>
        <taxon>Roseobacteraceae</taxon>
        <taxon>Pseudosulfitobacter</taxon>
    </lineage>
</organism>
<evidence type="ECO:0008006" key="3">
    <source>
        <dbReference type="Google" id="ProtNLM"/>
    </source>
</evidence>
<accession>A0A9Q2P5A7</accession>
<comment type="caution">
    <text evidence="1">The sequence shown here is derived from an EMBL/GenBank/DDBJ whole genome shotgun (WGS) entry which is preliminary data.</text>
</comment>
<gene>
    <name evidence="1" type="ORF">JQX14_22550</name>
</gene>
<dbReference type="RefSeq" id="WP_231036057.1">
    <property type="nucleotide sequence ID" value="NZ_JAJNGX010000034.1"/>
</dbReference>
<reference evidence="1" key="1">
    <citation type="submission" date="2021-01" db="EMBL/GenBank/DDBJ databases">
        <title>Diatom-associated Roseobacters Show Island Model of Population Structure.</title>
        <authorList>
            <person name="Qu L."/>
            <person name="Feng X."/>
            <person name="Chen Y."/>
            <person name="Li L."/>
            <person name="Wang X."/>
            <person name="Hu Z."/>
            <person name="Wang H."/>
            <person name="Luo H."/>
        </authorList>
    </citation>
    <scope>NUCLEOTIDE SEQUENCE</scope>
    <source>
        <strain evidence="1">SM26-45</strain>
    </source>
</reference>
<proteinExistence type="predicted"/>
<name>A0A9Q2P5A7_9RHOB</name>
<dbReference type="AlphaFoldDB" id="A0A9Q2P5A7"/>